<dbReference type="PROSITE" id="PS50088">
    <property type="entry name" value="ANK_REPEAT"/>
    <property type="match status" value="2"/>
</dbReference>
<proteinExistence type="predicted"/>
<evidence type="ECO:0000313" key="4">
    <source>
        <dbReference type="EMBL" id="KAL3854824.1"/>
    </source>
</evidence>
<comment type="caution">
    <text evidence="4">The sequence shown here is derived from an EMBL/GenBank/DDBJ whole genome shotgun (WGS) entry which is preliminary data.</text>
</comment>
<dbReference type="PANTHER" id="PTHR24198">
    <property type="entry name" value="ANKYRIN REPEAT AND PROTEIN KINASE DOMAIN-CONTAINING PROTEIN"/>
    <property type="match status" value="1"/>
</dbReference>
<dbReference type="SUPFAM" id="SSF48403">
    <property type="entry name" value="Ankyrin repeat"/>
    <property type="match status" value="1"/>
</dbReference>
<reference evidence="4 5" key="1">
    <citation type="submission" date="2024-11" db="EMBL/GenBank/DDBJ databases">
        <title>Chromosome-level genome assembly of the freshwater bivalve Anodonta woodiana.</title>
        <authorList>
            <person name="Chen X."/>
        </authorList>
    </citation>
    <scope>NUCLEOTIDE SEQUENCE [LARGE SCALE GENOMIC DNA]</scope>
    <source>
        <strain evidence="4">MN2024</strain>
        <tissue evidence="4">Gills</tissue>
    </source>
</reference>
<feature type="repeat" description="ANK" evidence="3">
    <location>
        <begin position="263"/>
        <end position="289"/>
    </location>
</feature>
<name>A0ABD3UZI3_SINWO</name>
<dbReference type="Proteomes" id="UP001634394">
    <property type="component" value="Unassembled WGS sequence"/>
</dbReference>
<evidence type="ECO:0000256" key="1">
    <source>
        <dbReference type="ARBA" id="ARBA00022737"/>
    </source>
</evidence>
<organism evidence="4 5">
    <name type="scientific">Sinanodonta woodiana</name>
    <name type="common">Chinese pond mussel</name>
    <name type="synonym">Anodonta woodiana</name>
    <dbReference type="NCBI Taxonomy" id="1069815"/>
    <lineage>
        <taxon>Eukaryota</taxon>
        <taxon>Metazoa</taxon>
        <taxon>Spiralia</taxon>
        <taxon>Lophotrochozoa</taxon>
        <taxon>Mollusca</taxon>
        <taxon>Bivalvia</taxon>
        <taxon>Autobranchia</taxon>
        <taxon>Heteroconchia</taxon>
        <taxon>Palaeoheterodonta</taxon>
        <taxon>Unionida</taxon>
        <taxon>Unionoidea</taxon>
        <taxon>Unionidae</taxon>
        <taxon>Unioninae</taxon>
        <taxon>Sinanodonta</taxon>
    </lineage>
</organism>
<dbReference type="AlphaFoldDB" id="A0ABD3UZI3"/>
<keyword evidence="1" id="KW-0677">Repeat</keyword>
<protein>
    <submittedName>
        <fullName evidence="4">Uncharacterized protein</fullName>
    </submittedName>
</protein>
<keyword evidence="2 3" id="KW-0040">ANK repeat</keyword>
<evidence type="ECO:0000256" key="3">
    <source>
        <dbReference type="PROSITE-ProRule" id="PRU00023"/>
    </source>
</evidence>
<dbReference type="InterPro" id="IPR002110">
    <property type="entry name" value="Ankyrin_rpt"/>
</dbReference>
<feature type="repeat" description="ANK" evidence="3">
    <location>
        <begin position="80"/>
        <end position="107"/>
    </location>
</feature>
<dbReference type="Gene3D" id="1.25.40.20">
    <property type="entry name" value="Ankyrin repeat-containing domain"/>
    <property type="match status" value="2"/>
</dbReference>
<dbReference type="Pfam" id="PF13637">
    <property type="entry name" value="Ank_4"/>
    <property type="match status" value="1"/>
</dbReference>
<dbReference type="InterPro" id="IPR036770">
    <property type="entry name" value="Ankyrin_rpt-contain_sf"/>
</dbReference>
<dbReference type="EMBL" id="JBJQND010000014">
    <property type="protein sequence ID" value="KAL3854824.1"/>
    <property type="molecule type" value="Genomic_DNA"/>
</dbReference>
<keyword evidence="5" id="KW-1185">Reference proteome</keyword>
<dbReference type="PROSITE" id="PS50297">
    <property type="entry name" value="ANK_REP_REGION"/>
    <property type="match status" value="2"/>
</dbReference>
<evidence type="ECO:0000313" key="5">
    <source>
        <dbReference type="Proteomes" id="UP001634394"/>
    </source>
</evidence>
<gene>
    <name evidence="4" type="ORF">ACJMK2_014067</name>
</gene>
<dbReference type="PANTHER" id="PTHR24198:SF165">
    <property type="entry name" value="ANKYRIN REPEAT-CONTAINING PROTEIN-RELATED"/>
    <property type="match status" value="1"/>
</dbReference>
<accession>A0ABD3UZI3</accession>
<dbReference type="SMART" id="SM00248">
    <property type="entry name" value="ANK"/>
    <property type="match status" value="5"/>
</dbReference>
<sequence>MAIKKKEFGKSSKNTISLKRDMETLKGRLNIMEKDLIPKVSGNNAVGVSDILPNTIQHGSVEVIQILLQGGANINVRSQNGENLLHIACIHNRLDIIKLLYSQNANLVNEIDNDRRSVGHFAAAGGSVEVLKFLVSLGLNPYCKDSTGWNLLHYACFNESLSQHTMNTYPQLLYDRTDEGMSVLLCAAFGGTVSIFKNIYELIYNYIKRDLRENKNGTKYTNNMMETIGQHTLLHMSCLGRRREMTKYLVEMCPEMLNAVDSSNSTPAHEAAYSGSVSILKILIDRGADPWCRTSRKETLLHRACINGQIKMAKYLV</sequence>
<dbReference type="Pfam" id="PF12796">
    <property type="entry name" value="Ank_2"/>
    <property type="match status" value="1"/>
</dbReference>
<evidence type="ECO:0000256" key="2">
    <source>
        <dbReference type="ARBA" id="ARBA00023043"/>
    </source>
</evidence>